<evidence type="ECO:0000259" key="1">
    <source>
        <dbReference type="Pfam" id="PF13963"/>
    </source>
</evidence>
<dbReference type="PaxDb" id="4097-A0A1S3XQ96"/>
<accession>A0A1S3XQ96</accession>
<protein>
    <recommendedName>
        <fullName evidence="1">Transposase-associated domain-containing protein</fullName>
    </recommendedName>
</protein>
<dbReference type="STRING" id="4097.A0A1S3XQ96"/>
<evidence type="ECO:0000313" key="2">
    <source>
        <dbReference type="RefSeq" id="XP_016442116.1"/>
    </source>
</evidence>
<feature type="domain" description="Transposase-associated" evidence="1">
    <location>
        <begin position="2"/>
        <end position="68"/>
    </location>
</feature>
<dbReference type="Pfam" id="PF02992">
    <property type="entry name" value="Transposase_21"/>
    <property type="match status" value="1"/>
</dbReference>
<dbReference type="RefSeq" id="XP_016442116.1">
    <property type="nucleotide sequence ID" value="XM_016586630.1"/>
</dbReference>
<dbReference type="InterPro" id="IPR004242">
    <property type="entry name" value="Transposase_21"/>
</dbReference>
<name>A0A1S3XQ96_TOBAC</name>
<dbReference type="InterPro" id="IPR029480">
    <property type="entry name" value="Transpos_assoc"/>
</dbReference>
<sequence length="490" mass="57070">MSRNTPEYLLGLNQFIEFAFKNGAIRDRIKCACPKCGFRKWQTKDIVFYHLGCKPFPENYVTWFMHREMDVVHSSNNIEVTHDTIPPENPIELLINEAFGGLRHESVDVGPSQVVGEEEMLNEMPASYNKDFFDLLINGNQELYEGSKYSKLEFLLKLYHIKCLSGLSNKEMTMILDLLRDAFKFAKIPISFYEAKNTINKLCLDYVKIDACPNDCMLYWEDDIDEETCKKKQFATTKKQKKKPAKVLRYFPLKSRLQRLFMCSKTAEHMRWHAVGGNKDGIIRHPRDGEAWKRFDSTFPEFSSDPRNVRLGLASDGLNPFGMMSTNYSIWSVILVPYNLPPWLCMKQPNFILSMMILGPRTAGNNIDVYLQPLIKELNELWSKGVEIFDSSKDEIFRMRAALMWTVSNFPGLNILSGWNTHTCFACPSCNFDTEPCRLRHSRKWCFIGHRRFLARNHKFRLMKLRFDGNVEERPPGPQINYLGPTFYNK</sequence>
<reference evidence="2" key="1">
    <citation type="submission" date="2025-08" db="UniProtKB">
        <authorList>
            <consortium name="RefSeq"/>
        </authorList>
    </citation>
    <scope>IDENTIFICATION</scope>
</reference>
<dbReference type="AlphaFoldDB" id="A0A1S3XQ96"/>
<dbReference type="PANTHER" id="PTHR10775">
    <property type="entry name" value="OS08G0208400 PROTEIN"/>
    <property type="match status" value="1"/>
</dbReference>
<dbReference type="OrthoDB" id="1932595at2759"/>
<proteinExistence type="predicted"/>
<dbReference type="PANTHER" id="PTHR10775:SF158">
    <property type="entry name" value="TNP2-LIKE TRANSPOSON PROTEIN"/>
    <property type="match status" value="1"/>
</dbReference>
<organism evidence="2">
    <name type="scientific">Nicotiana tabacum</name>
    <name type="common">Common tobacco</name>
    <dbReference type="NCBI Taxonomy" id="4097"/>
    <lineage>
        <taxon>Eukaryota</taxon>
        <taxon>Viridiplantae</taxon>
        <taxon>Streptophyta</taxon>
        <taxon>Embryophyta</taxon>
        <taxon>Tracheophyta</taxon>
        <taxon>Spermatophyta</taxon>
        <taxon>Magnoliopsida</taxon>
        <taxon>eudicotyledons</taxon>
        <taxon>Gunneridae</taxon>
        <taxon>Pentapetalae</taxon>
        <taxon>asterids</taxon>
        <taxon>lamiids</taxon>
        <taxon>Solanales</taxon>
        <taxon>Solanaceae</taxon>
        <taxon>Nicotianoideae</taxon>
        <taxon>Nicotianeae</taxon>
        <taxon>Nicotiana</taxon>
    </lineage>
</organism>
<dbReference type="KEGG" id="nta:107767582"/>
<dbReference type="Pfam" id="PF13963">
    <property type="entry name" value="Transpos_assoc"/>
    <property type="match status" value="1"/>
</dbReference>
<gene>
    <name evidence="2" type="primary">LOC107767582</name>
</gene>
<dbReference type="OMA" id="LECATRW"/>